<dbReference type="RefSeq" id="XP_033687045.1">
    <property type="nucleotide sequence ID" value="XM_033828407.1"/>
</dbReference>
<accession>A0A6A6INK2</accession>
<protein>
    <submittedName>
        <fullName evidence="2">Uncharacterized protein</fullName>
    </submittedName>
</protein>
<feature type="compositionally biased region" description="Low complexity" evidence="1">
    <location>
        <begin position="142"/>
        <end position="163"/>
    </location>
</feature>
<feature type="region of interest" description="Disordered" evidence="1">
    <location>
        <begin position="260"/>
        <end position="281"/>
    </location>
</feature>
<evidence type="ECO:0000313" key="3">
    <source>
        <dbReference type="Proteomes" id="UP000800094"/>
    </source>
</evidence>
<name>A0A6A6INK2_9PLEO</name>
<dbReference type="GeneID" id="54581737"/>
<dbReference type="Proteomes" id="UP000800094">
    <property type="component" value="Unassembled WGS sequence"/>
</dbReference>
<dbReference type="EMBL" id="ML987192">
    <property type="protein sequence ID" value="KAF2252041.1"/>
    <property type="molecule type" value="Genomic_DNA"/>
</dbReference>
<feature type="region of interest" description="Disordered" evidence="1">
    <location>
        <begin position="134"/>
        <end position="166"/>
    </location>
</feature>
<sequence>MLESQPSRRPRAKDIIDGLWAGEAEGFCKPCRVMLSPPSLSPSNAEENQTTGFRPSGRRPKPTERLDNECSTSPDDQPSVCRKRKHSHLNPSPCLHGTPEAISSPFNGMPIFSAGKGCPRNPYHRVADGLDAFDDSNFDPGTSSMAPSPTRSRSRSSVGGASSKEPMLDITNRLEPIRNGPGAVPSASGVTQSLFPHDHRHPDPITPANPIHAQSRPSVPEEHRFILLGRHDAFQQPLCGPGYVSTRELRKLTRDIEERRRRRRAMAKVETPSMGQYSSRSEGTFADRTLNLKQAVSDAILN</sequence>
<gene>
    <name evidence="2" type="ORF">BU26DRAFT_516750</name>
</gene>
<feature type="compositionally biased region" description="Polar residues" evidence="1">
    <location>
        <begin position="41"/>
        <end position="53"/>
    </location>
</feature>
<organism evidence="2 3">
    <name type="scientific">Trematosphaeria pertusa</name>
    <dbReference type="NCBI Taxonomy" id="390896"/>
    <lineage>
        <taxon>Eukaryota</taxon>
        <taxon>Fungi</taxon>
        <taxon>Dikarya</taxon>
        <taxon>Ascomycota</taxon>
        <taxon>Pezizomycotina</taxon>
        <taxon>Dothideomycetes</taxon>
        <taxon>Pleosporomycetidae</taxon>
        <taxon>Pleosporales</taxon>
        <taxon>Massarineae</taxon>
        <taxon>Trematosphaeriaceae</taxon>
        <taxon>Trematosphaeria</taxon>
    </lineage>
</organism>
<evidence type="ECO:0000313" key="2">
    <source>
        <dbReference type="EMBL" id="KAF2252041.1"/>
    </source>
</evidence>
<reference evidence="2" key="1">
    <citation type="journal article" date="2020" name="Stud. Mycol.">
        <title>101 Dothideomycetes genomes: a test case for predicting lifestyles and emergence of pathogens.</title>
        <authorList>
            <person name="Haridas S."/>
            <person name="Albert R."/>
            <person name="Binder M."/>
            <person name="Bloem J."/>
            <person name="Labutti K."/>
            <person name="Salamov A."/>
            <person name="Andreopoulos B."/>
            <person name="Baker S."/>
            <person name="Barry K."/>
            <person name="Bills G."/>
            <person name="Bluhm B."/>
            <person name="Cannon C."/>
            <person name="Castanera R."/>
            <person name="Culley D."/>
            <person name="Daum C."/>
            <person name="Ezra D."/>
            <person name="Gonzalez J."/>
            <person name="Henrissat B."/>
            <person name="Kuo A."/>
            <person name="Liang C."/>
            <person name="Lipzen A."/>
            <person name="Lutzoni F."/>
            <person name="Magnuson J."/>
            <person name="Mondo S."/>
            <person name="Nolan M."/>
            <person name="Ohm R."/>
            <person name="Pangilinan J."/>
            <person name="Park H.-J."/>
            <person name="Ramirez L."/>
            <person name="Alfaro M."/>
            <person name="Sun H."/>
            <person name="Tritt A."/>
            <person name="Yoshinaga Y."/>
            <person name="Zwiers L.-H."/>
            <person name="Turgeon B."/>
            <person name="Goodwin S."/>
            <person name="Spatafora J."/>
            <person name="Crous P."/>
            <person name="Grigoriev I."/>
        </authorList>
    </citation>
    <scope>NUCLEOTIDE SEQUENCE</scope>
    <source>
        <strain evidence="2">CBS 122368</strain>
    </source>
</reference>
<keyword evidence="3" id="KW-1185">Reference proteome</keyword>
<feature type="region of interest" description="Disordered" evidence="1">
    <location>
        <begin position="37"/>
        <end position="92"/>
    </location>
</feature>
<evidence type="ECO:0000256" key="1">
    <source>
        <dbReference type="SAM" id="MobiDB-lite"/>
    </source>
</evidence>
<proteinExistence type="predicted"/>
<dbReference type="AlphaFoldDB" id="A0A6A6INK2"/>